<dbReference type="EC" id="7.1.1.8" evidence="3"/>
<evidence type="ECO:0000256" key="10">
    <source>
        <dbReference type="ARBA" id="ARBA00022723"/>
    </source>
</evidence>
<evidence type="ECO:0000256" key="7">
    <source>
        <dbReference type="ARBA" id="ARBA00022617"/>
    </source>
</evidence>
<keyword evidence="22" id="KW-1185">Reference proteome</keyword>
<keyword evidence="11" id="KW-1278">Translocase</keyword>
<comment type="subcellular location">
    <subcellularLocation>
        <location evidence="2">Cell membrane</location>
        <topology evidence="2">Multi-pass membrane protein</topology>
    </subcellularLocation>
</comment>
<evidence type="ECO:0000256" key="12">
    <source>
        <dbReference type="ARBA" id="ARBA00022982"/>
    </source>
</evidence>
<sequence length="552" mass="61467">MSTIVNGAGKVVDFVDQRITASNWLKRNIRKVFPDHWSFLLGEIALFSFIMILLSGVFLSLWFKPTMAHIVYEGAYVPMRGVGMSEAYASTLELSFEVRGGLLMRQVHHWGALIFLAAMSVHMLRVFFTGAFRKPREINWLIGVTLLVLGVAAGFTGYSLPDDLLSGTGLRIIEGGMLAIPIVGTYLSSFLFGGEYPGDDIIARLYPMHILLIPGLILALVTAHLMILWYQKHTHWGGPGKTNTNVAGAPFFPIYVAKAGGFQFIVMGVIVLLAATIQINPVWLWGPYDPSVVSAGTQPDWYVGFLDGALRVMPAWEFYIFDHPVSMSVLIPAILLPGIILTPLALYPWLEQKATGDTREHHLLDRPRNVPVRTGIGVAFIVFYVLLWIAGGNDFFATILEIPVNWITWFIRIGIFVLPPLAFIMTKRICIGLERRDRDKVMHGRETGVVMVSPDGEFSELHAPLTQPQAYQLTWHERQLPSDPGPATDANGIPNPNYRSKRAQARLSRFYFGDVVQKPTREELEAAHHDGHGNGHDAVDPAHRDELPSGQQ</sequence>
<dbReference type="GO" id="GO:0008121">
    <property type="term" value="F:quinol-cytochrome-c reductase activity"/>
    <property type="evidence" value="ECO:0007669"/>
    <property type="project" value="UniProtKB-EC"/>
</dbReference>
<dbReference type="Gene3D" id="1.20.810.10">
    <property type="entry name" value="Cytochrome Bc1 Complex, Chain C"/>
    <property type="match status" value="1"/>
</dbReference>
<evidence type="ECO:0000313" key="22">
    <source>
        <dbReference type="Proteomes" id="UP000182977"/>
    </source>
</evidence>
<keyword evidence="10" id="KW-0479">Metal-binding</keyword>
<evidence type="ECO:0000256" key="17">
    <source>
        <dbReference type="ARBA" id="ARBA00029568"/>
    </source>
</evidence>
<keyword evidence="6" id="KW-1003">Cell membrane</keyword>
<dbReference type="Pfam" id="PF13631">
    <property type="entry name" value="Cytochrom_B_N_2"/>
    <property type="match status" value="1"/>
</dbReference>
<evidence type="ECO:0000259" key="20">
    <source>
        <dbReference type="PROSITE" id="PS51002"/>
    </source>
</evidence>
<dbReference type="EMBL" id="LT629791">
    <property type="protein sequence ID" value="SDU65571.1"/>
    <property type="molecule type" value="Genomic_DNA"/>
</dbReference>
<feature type="transmembrane region" description="Helical" evidence="19">
    <location>
        <begin position="172"/>
        <end position="193"/>
    </location>
</feature>
<comment type="cofactor">
    <cofactor evidence="1">
        <name>heme</name>
        <dbReference type="ChEBI" id="CHEBI:30413"/>
    </cofactor>
</comment>
<feature type="transmembrane region" description="Helical" evidence="19">
    <location>
        <begin position="264"/>
        <end position="285"/>
    </location>
</feature>
<feature type="transmembrane region" description="Helical" evidence="19">
    <location>
        <begin position="205"/>
        <end position="230"/>
    </location>
</feature>
<feature type="transmembrane region" description="Helical" evidence="19">
    <location>
        <begin position="406"/>
        <end position="426"/>
    </location>
</feature>
<feature type="domain" description="Cytochrome b/b6 N-terminal region profile" evidence="20">
    <location>
        <begin position="11"/>
        <end position="237"/>
    </location>
</feature>
<dbReference type="GO" id="GO:0022904">
    <property type="term" value="P:respiratory electron transport chain"/>
    <property type="evidence" value="ECO:0007669"/>
    <property type="project" value="InterPro"/>
</dbReference>
<evidence type="ECO:0000256" key="11">
    <source>
        <dbReference type="ARBA" id="ARBA00022967"/>
    </source>
</evidence>
<evidence type="ECO:0000256" key="15">
    <source>
        <dbReference type="ARBA" id="ARBA00023136"/>
    </source>
</evidence>
<evidence type="ECO:0000256" key="1">
    <source>
        <dbReference type="ARBA" id="ARBA00001971"/>
    </source>
</evidence>
<feature type="region of interest" description="Disordered" evidence="18">
    <location>
        <begin position="479"/>
        <end position="498"/>
    </location>
</feature>
<dbReference type="AlphaFoldDB" id="A0A1H2KAS3"/>
<feature type="transmembrane region" description="Helical" evidence="19">
    <location>
        <begin position="329"/>
        <end position="350"/>
    </location>
</feature>
<dbReference type="InterPro" id="IPR016174">
    <property type="entry name" value="Di-haem_cyt_TM"/>
</dbReference>
<evidence type="ECO:0000256" key="16">
    <source>
        <dbReference type="ARBA" id="ARBA00029351"/>
    </source>
</evidence>
<keyword evidence="9 19" id="KW-0812">Transmembrane</keyword>
<dbReference type="PANTHER" id="PTHR19271">
    <property type="entry name" value="CYTOCHROME B"/>
    <property type="match status" value="1"/>
</dbReference>
<keyword evidence="14" id="KW-0408">Iron</keyword>
<keyword evidence="13 19" id="KW-1133">Transmembrane helix</keyword>
<dbReference type="FunFam" id="1.20.810.10:FF:000007">
    <property type="entry name" value="Ubiquinol-cytochrome C reductase B subunit"/>
    <property type="match status" value="1"/>
</dbReference>
<protein>
    <recommendedName>
        <fullName evidence="4">Cytochrome bc1 complex cytochrome b subunit</fullName>
        <ecNumber evidence="3">7.1.1.8</ecNumber>
    </recommendedName>
    <alternativeName>
        <fullName evidence="17">Cytochrome bc1 reductase complex subunit QcrB</fullName>
    </alternativeName>
</protein>
<evidence type="ECO:0000256" key="6">
    <source>
        <dbReference type="ARBA" id="ARBA00022475"/>
    </source>
</evidence>
<keyword evidence="15 19" id="KW-0472">Membrane</keyword>
<dbReference type="OrthoDB" id="9804503at2"/>
<feature type="transmembrane region" description="Helical" evidence="19">
    <location>
        <begin position="370"/>
        <end position="391"/>
    </location>
</feature>
<dbReference type="InterPro" id="IPR005797">
    <property type="entry name" value="Cyt_b/b6_N"/>
</dbReference>
<keyword evidence="8" id="KW-0679">Respiratory chain</keyword>
<organism evidence="21 22">
    <name type="scientific">Jiangella alkaliphila</name>
    <dbReference type="NCBI Taxonomy" id="419479"/>
    <lineage>
        <taxon>Bacteria</taxon>
        <taxon>Bacillati</taxon>
        <taxon>Actinomycetota</taxon>
        <taxon>Actinomycetes</taxon>
        <taxon>Jiangellales</taxon>
        <taxon>Jiangellaceae</taxon>
        <taxon>Jiangella</taxon>
    </lineage>
</organism>
<feature type="transmembrane region" description="Helical" evidence="19">
    <location>
        <begin position="242"/>
        <end position="257"/>
    </location>
</feature>
<dbReference type="Proteomes" id="UP000182977">
    <property type="component" value="Chromosome I"/>
</dbReference>
<evidence type="ECO:0000256" key="14">
    <source>
        <dbReference type="ARBA" id="ARBA00023004"/>
    </source>
</evidence>
<name>A0A1H2KAS3_9ACTN</name>
<dbReference type="STRING" id="419479.SAMN04488563_3600"/>
<evidence type="ECO:0000256" key="18">
    <source>
        <dbReference type="SAM" id="MobiDB-lite"/>
    </source>
</evidence>
<evidence type="ECO:0000313" key="21">
    <source>
        <dbReference type="EMBL" id="SDU65571.1"/>
    </source>
</evidence>
<dbReference type="GO" id="GO:0005886">
    <property type="term" value="C:plasma membrane"/>
    <property type="evidence" value="ECO:0007669"/>
    <property type="project" value="UniProtKB-SubCell"/>
</dbReference>
<evidence type="ECO:0000256" key="8">
    <source>
        <dbReference type="ARBA" id="ARBA00022660"/>
    </source>
</evidence>
<dbReference type="RefSeq" id="WP_046770630.1">
    <property type="nucleotide sequence ID" value="NZ_LBMC01000023.1"/>
</dbReference>
<evidence type="ECO:0000256" key="13">
    <source>
        <dbReference type="ARBA" id="ARBA00022989"/>
    </source>
</evidence>
<dbReference type="PANTHER" id="PTHR19271:SF16">
    <property type="entry name" value="CYTOCHROME B"/>
    <property type="match status" value="1"/>
</dbReference>
<dbReference type="PROSITE" id="PS51002">
    <property type="entry name" value="CYTB_NTER"/>
    <property type="match status" value="1"/>
</dbReference>
<evidence type="ECO:0000256" key="5">
    <source>
        <dbReference type="ARBA" id="ARBA00022448"/>
    </source>
</evidence>
<evidence type="ECO:0000256" key="4">
    <source>
        <dbReference type="ARBA" id="ARBA00016116"/>
    </source>
</evidence>
<feature type="transmembrane region" description="Helical" evidence="19">
    <location>
        <begin position="37"/>
        <end position="63"/>
    </location>
</feature>
<accession>A0A1H2KAS3</accession>
<dbReference type="SUPFAM" id="SSF81342">
    <property type="entry name" value="Transmembrane di-heme cytochromes"/>
    <property type="match status" value="1"/>
</dbReference>
<gene>
    <name evidence="21" type="ORF">SAMN04488563_3600</name>
</gene>
<feature type="transmembrane region" description="Helical" evidence="19">
    <location>
        <begin position="140"/>
        <end position="160"/>
    </location>
</feature>
<evidence type="ECO:0000256" key="19">
    <source>
        <dbReference type="SAM" id="Phobius"/>
    </source>
</evidence>
<comment type="catalytic activity">
    <reaction evidence="16">
        <text>a quinol + 2 Fe(III)-[cytochrome c](out) = a quinone + 2 Fe(II)-[cytochrome c](out) + 2 H(+)(out)</text>
        <dbReference type="Rhea" id="RHEA:11484"/>
        <dbReference type="Rhea" id="RHEA-COMP:10350"/>
        <dbReference type="Rhea" id="RHEA-COMP:14399"/>
        <dbReference type="ChEBI" id="CHEBI:15378"/>
        <dbReference type="ChEBI" id="CHEBI:24646"/>
        <dbReference type="ChEBI" id="CHEBI:29033"/>
        <dbReference type="ChEBI" id="CHEBI:29034"/>
        <dbReference type="ChEBI" id="CHEBI:132124"/>
        <dbReference type="EC" id="7.1.1.8"/>
    </reaction>
</comment>
<feature type="transmembrane region" description="Helical" evidence="19">
    <location>
        <begin position="107"/>
        <end position="128"/>
    </location>
</feature>
<evidence type="ECO:0000256" key="3">
    <source>
        <dbReference type="ARBA" id="ARBA00012951"/>
    </source>
</evidence>
<feature type="region of interest" description="Disordered" evidence="18">
    <location>
        <begin position="521"/>
        <end position="552"/>
    </location>
</feature>
<dbReference type="InterPro" id="IPR027387">
    <property type="entry name" value="Cytb/b6-like_sf"/>
</dbReference>
<dbReference type="GO" id="GO:0016491">
    <property type="term" value="F:oxidoreductase activity"/>
    <property type="evidence" value="ECO:0007669"/>
    <property type="project" value="InterPro"/>
</dbReference>
<keyword evidence="7" id="KW-0349">Heme</keyword>
<dbReference type="GO" id="GO:0046872">
    <property type="term" value="F:metal ion binding"/>
    <property type="evidence" value="ECO:0007669"/>
    <property type="project" value="UniProtKB-KW"/>
</dbReference>
<proteinExistence type="predicted"/>
<reference evidence="22" key="1">
    <citation type="submission" date="2016-10" db="EMBL/GenBank/DDBJ databases">
        <authorList>
            <person name="Varghese N."/>
            <person name="Submissions S."/>
        </authorList>
    </citation>
    <scope>NUCLEOTIDE SEQUENCE [LARGE SCALE GENOMIC DNA]</scope>
    <source>
        <strain evidence="22">DSM 45079</strain>
    </source>
</reference>
<keyword evidence="12" id="KW-0249">Electron transport</keyword>
<evidence type="ECO:0000256" key="2">
    <source>
        <dbReference type="ARBA" id="ARBA00004651"/>
    </source>
</evidence>
<evidence type="ECO:0000256" key="9">
    <source>
        <dbReference type="ARBA" id="ARBA00022692"/>
    </source>
</evidence>
<keyword evidence="5" id="KW-0813">Transport</keyword>